<accession>A0A8X6TKZ6</accession>
<sequence>MGTKKFFTLAELEDIVNYPNFFESNDDGATVDIVQLPPDKVNIVLDNKGTDESAL</sequence>
<reference evidence="1" key="1">
    <citation type="submission" date="2020-08" db="EMBL/GenBank/DDBJ databases">
        <title>Multicomponent nature underlies the extraordinary mechanical properties of spider dragline silk.</title>
        <authorList>
            <person name="Kono N."/>
            <person name="Nakamura H."/>
            <person name="Mori M."/>
            <person name="Yoshida Y."/>
            <person name="Ohtoshi R."/>
            <person name="Malay A.D."/>
            <person name="Moran D.A.P."/>
            <person name="Tomita M."/>
            <person name="Numata K."/>
            <person name="Arakawa K."/>
        </authorList>
    </citation>
    <scope>NUCLEOTIDE SEQUENCE</scope>
</reference>
<comment type="caution">
    <text evidence="1">The sequence shown here is derived from an EMBL/GenBank/DDBJ whole genome shotgun (WGS) entry which is preliminary data.</text>
</comment>
<dbReference type="OrthoDB" id="433738at2759"/>
<gene>
    <name evidence="1" type="ORF">NPIL_16271</name>
</gene>
<dbReference type="Proteomes" id="UP000887013">
    <property type="component" value="Unassembled WGS sequence"/>
</dbReference>
<dbReference type="EMBL" id="BMAW01010985">
    <property type="protein sequence ID" value="GFT21367.1"/>
    <property type="molecule type" value="Genomic_DNA"/>
</dbReference>
<evidence type="ECO:0000313" key="1">
    <source>
        <dbReference type="EMBL" id="GFT21367.1"/>
    </source>
</evidence>
<dbReference type="AlphaFoldDB" id="A0A8X6TKZ6"/>
<proteinExistence type="predicted"/>
<evidence type="ECO:0000313" key="2">
    <source>
        <dbReference type="Proteomes" id="UP000887013"/>
    </source>
</evidence>
<keyword evidence="2" id="KW-1185">Reference proteome</keyword>
<name>A0A8X6TKZ6_NEPPI</name>
<protein>
    <submittedName>
        <fullName evidence="1">Uncharacterized protein</fullName>
    </submittedName>
</protein>
<organism evidence="1 2">
    <name type="scientific">Nephila pilipes</name>
    <name type="common">Giant wood spider</name>
    <name type="synonym">Nephila maculata</name>
    <dbReference type="NCBI Taxonomy" id="299642"/>
    <lineage>
        <taxon>Eukaryota</taxon>
        <taxon>Metazoa</taxon>
        <taxon>Ecdysozoa</taxon>
        <taxon>Arthropoda</taxon>
        <taxon>Chelicerata</taxon>
        <taxon>Arachnida</taxon>
        <taxon>Araneae</taxon>
        <taxon>Araneomorphae</taxon>
        <taxon>Entelegynae</taxon>
        <taxon>Araneoidea</taxon>
        <taxon>Nephilidae</taxon>
        <taxon>Nephila</taxon>
    </lineage>
</organism>
<feature type="non-terminal residue" evidence="1">
    <location>
        <position position="1"/>
    </location>
</feature>